<evidence type="ECO:0000256" key="2">
    <source>
        <dbReference type="SAM" id="Phobius"/>
    </source>
</evidence>
<accession>I3YH30</accession>
<feature type="coiled-coil region" evidence="1">
    <location>
        <begin position="156"/>
        <end position="183"/>
    </location>
</feature>
<keyword evidence="4" id="KW-1185">Reference proteome</keyword>
<keyword evidence="1" id="KW-0175">Coiled coil</keyword>
<dbReference type="Proteomes" id="UP000006062">
    <property type="component" value="Chromosome"/>
</dbReference>
<protein>
    <submittedName>
        <fullName evidence="3">Uncharacterized protein</fullName>
    </submittedName>
</protein>
<gene>
    <name evidence="3" type="ordered locus">Thivi_4502</name>
</gene>
<feature type="coiled-coil region" evidence="1">
    <location>
        <begin position="245"/>
        <end position="293"/>
    </location>
</feature>
<sequence length="295" mass="34171">MTPAHYVWIYGLAEALALSLVLTALFGIQWWRLRRDRQKLEQTRRAIAGMLKQEIGRITSKPTARPELRKSRADCLAALAKPFKTRQLADEEAWRAVMENVGQCFDHLMRTTQEVSEPGHPSVLDASDDTDGLSTAELDSGIDSLLTGYQAGKSAIETNREATAELKRNYQQLQLANRNLRHKLQLDKNSDLWQLFETYERNNAVFMKTLSVKERSYNLLVKEFEALRESLQHLQAIIGNYRKSVHKLLLERSGLAEENKQLREQHEVTDRLVTRLNRNYDTLRNEYTKLFETIR</sequence>
<name>I3YH30_THIV6</name>
<dbReference type="STRING" id="765911.Thivi_4502"/>
<evidence type="ECO:0000313" key="4">
    <source>
        <dbReference type="Proteomes" id="UP000006062"/>
    </source>
</evidence>
<keyword evidence="2" id="KW-0812">Transmembrane</keyword>
<dbReference type="AlphaFoldDB" id="I3YH30"/>
<evidence type="ECO:0000256" key="1">
    <source>
        <dbReference type="SAM" id="Coils"/>
    </source>
</evidence>
<dbReference type="eggNOG" id="ENOG50340JI">
    <property type="taxonomic scope" value="Bacteria"/>
</dbReference>
<dbReference type="EMBL" id="CP003154">
    <property type="protein sequence ID" value="AFL76298.1"/>
    <property type="molecule type" value="Genomic_DNA"/>
</dbReference>
<dbReference type="HOGENOM" id="CLU_943140_0_0_6"/>
<reference evidence="3 4" key="1">
    <citation type="submission" date="2012-06" db="EMBL/GenBank/DDBJ databases">
        <title>Complete sequence of Thiocystis violascens DSM 198.</title>
        <authorList>
            <consortium name="US DOE Joint Genome Institute"/>
            <person name="Lucas S."/>
            <person name="Han J."/>
            <person name="Lapidus A."/>
            <person name="Cheng J.-F."/>
            <person name="Goodwin L."/>
            <person name="Pitluck S."/>
            <person name="Peters L."/>
            <person name="Ovchinnikova G."/>
            <person name="Teshima H."/>
            <person name="Detter J.C."/>
            <person name="Han C."/>
            <person name="Tapia R."/>
            <person name="Land M."/>
            <person name="Hauser L."/>
            <person name="Kyrpides N."/>
            <person name="Ivanova N."/>
            <person name="Pagani I."/>
            <person name="Vogl K."/>
            <person name="Liu Z."/>
            <person name="Frigaard N.-U."/>
            <person name="Bryant D."/>
            <person name="Woyke T."/>
        </authorList>
    </citation>
    <scope>NUCLEOTIDE SEQUENCE [LARGE SCALE GENOMIC DNA]</scope>
    <source>
        <strain evidence="4">ATCC 17096 / DSM 198 / 6111</strain>
    </source>
</reference>
<feature type="transmembrane region" description="Helical" evidence="2">
    <location>
        <begin position="6"/>
        <end position="31"/>
    </location>
</feature>
<dbReference type="KEGG" id="tvi:Thivi_4502"/>
<organism evidence="3 4">
    <name type="scientific">Thiocystis violascens (strain ATCC 17096 / DSM 198 / 6111)</name>
    <name type="common">Chromatium violascens</name>
    <dbReference type="NCBI Taxonomy" id="765911"/>
    <lineage>
        <taxon>Bacteria</taxon>
        <taxon>Pseudomonadati</taxon>
        <taxon>Pseudomonadota</taxon>
        <taxon>Gammaproteobacteria</taxon>
        <taxon>Chromatiales</taxon>
        <taxon>Chromatiaceae</taxon>
        <taxon>Thiocystis</taxon>
    </lineage>
</organism>
<evidence type="ECO:0000313" key="3">
    <source>
        <dbReference type="EMBL" id="AFL76298.1"/>
    </source>
</evidence>
<proteinExistence type="predicted"/>
<keyword evidence="2" id="KW-1133">Transmembrane helix</keyword>
<keyword evidence="2" id="KW-0472">Membrane</keyword>